<dbReference type="Pfam" id="PF05356">
    <property type="entry name" value="Phage_Coat_B"/>
    <property type="match status" value="1"/>
</dbReference>
<name>A0A1N6R796_9GAMM</name>
<gene>
    <name evidence="2" type="ORF">SAMN05421647_103152</name>
</gene>
<evidence type="ECO:0000256" key="1">
    <source>
        <dbReference type="SAM" id="Phobius"/>
    </source>
</evidence>
<protein>
    <submittedName>
        <fullName evidence="2">Uncharacterized protein</fullName>
    </submittedName>
</protein>
<dbReference type="InterPro" id="IPR008020">
    <property type="entry name" value="G8P"/>
</dbReference>
<dbReference type="RefSeq" id="WP_244894336.1">
    <property type="nucleotide sequence ID" value="NZ_FTMN01000003.1"/>
</dbReference>
<feature type="transmembrane region" description="Helical" evidence="1">
    <location>
        <begin position="6"/>
        <end position="31"/>
    </location>
</feature>
<keyword evidence="1" id="KW-1133">Transmembrane helix</keyword>
<organism evidence="2 3">
    <name type="scientific">Marinobacterium stanieri</name>
    <dbReference type="NCBI Taxonomy" id="49186"/>
    <lineage>
        <taxon>Bacteria</taxon>
        <taxon>Pseudomonadati</taxon>
        <taxon>Pseudomonadota</taxon>
        <taxon>Gammaproteobacteria</taxon>
        <taxon>Oceanospirillales</taxon>
        <taxon>Oceanospirillaceae</taxon>
        <taxon>Marinobacterium</taxon>
    </lineage>
</organism>
<keyword evidence="1" id="KW-0812">Transmembrane</keyword>
<proteinExistence type="predicted"/>
<dbReference type="EMBL" id="FTMN01000003">
    <property type="protein sequence ID" value="SIQ24707.1"/>
    <property type="molecule type" value="Genomic_DNA"/>
</dbReference>
<keyword evidence="1" id="KW-0472">Membrane</keyword>
<dbReference type="STRING" id="49186.SAMN05421647_103152"/>
<evidence type="ECO:0000313" key="3">
    <source>
        <dbReference type="Proteomes" id="UP000186895"/>
    </source>
</evidence>
<keyword evidence="3" id="KW-1185">Reference proteome</keyword>
<reference evidence="3" key="1">
    <citation type="submission" date="2017-01" db="EMBL/GenBank/DDBJ databases">
        <authorList>
            <person name="Varghese N."/>
            <person name="Submissions S."/>
        </authorList>
    </citation>
    <scope>NUCLEOTIDE SEQUENCE [LARGE SCALE GENOMIC DNA]</scope>
    <source>
        <strain evidence="3">DSM 7027</strain>
    </source>
</reference>
<accession>A0A1N6R796</accession>
<dbReference type="Proteomes" id="UP000186895">
    <property type="component" value="Unassembled WGS sequence"/>
</dbReference>
<evidence type="ECO:0000313" key="2">
    <source>
        <dbReference type="EMBL" id="SIQ24707.1"/>
    </source>
</evidence>
<sequence length="41" mass="4221">MDTTEAVEALVAGGVAIAAIANASLIVEIGLKVWKKLRRAA</sequence>
<dbReference type="AlphaFoldDB" id="A0A1N6R796"/>